<gene>
    <name evidence="6" type="ORF">K6753_11510</name>
</gene>
<feature type="transmembrane region" description="Helical" evidence="5">
    <location>
        <begin position="312"/>
        <end position="332"/>
    </location>
</feature>
<reference evidence="6 7" key="1">
    <citation type="submission" date="2021-09" db="EMBL/GenBank/DDBJ databases">
        <title>Lysobacter sp. 13A isolated from the river sediment.</title>
        <authorList>
            <person name="Liu H."/>
            <person name="Li S."/>
            <person name="Mao S."/>
        </authorList>
    </citation>
    <scope>NUCLEOTIDE SEQUENCE [LARGE SCALE GENOMIC DNA]</scope>
    <source>
        <strain evidence="6 7">13A</strain>
    </source>
</reference>
<proteinExistence type="predicted"/>
<feature type="transmembrane region" description="Helical" evidence="5">
    <location>
        <begin position="287"/>
        <end position="306"/>
    </location>
</feature>
<dbReference type="Gene3D" id="1.20.1740.10">
    <property type="entry name" value="Amino acid/polyamine transporter I"/>
    <property type="match status" value="1"/>
</dbReference>
<dbReference type="PANTHER" id="PTHR11785:SF512">
    <property type="entry name" value="SOBREMESA, ISOFORM B"/>
    <property type="match status" value="1"/>
</dbReference>
<evidence type="ECO:0000256" key="1">
    <source>
        <dbReference type="ARBA" id="ARBA00004141"/>
    </source>
</evidence>
<evidence type="ECO:0000313" key="6">
    <source>
        <dbReference type="EMBL" id="MBZ4040157.1"/>
    </source>
</evidence>
<evidence type="ECO:0000256" key="3">
    <source>
        <dbReference type="ARBA" id="ARBA00022989"/>
    </source>
</evidence>
<feature type="transmembrane region" description="Helical" evidence="5">
    <location>
        <begin position="175"/>
        <end position="198"/>
    </location>
</feature>
<keyword evidence="4 5" id="KW-0472">Membrane</keyword>
<feature type="transmembrane region" description="Helical" evidence="5">
    <location>
        <begin position="96"/>
        <end position="115"/>
    </location>
</feature>
<organism evidence="6 7">
    <name type="scientific">Novilysobacter selenitireducens</name>
    <dbReference type="NCBI Taxonomy" id="2872639"/>
    <lineage>
        <taxon>Bacteria</taxon>
        <taxon>Pseudomonadati</taxon>
        <taxon>Pseudomonadota</taxon>
        <taxon>Gammaproteobacteria</taxon>
        <taxon>Lysobacterales</taxon>
        <taxon>Lysobacteraceae</taxon>
        <taxon>Novilysobacter</taxon>
    </lineage>
</organism>
<protein>
    <submittedName>
        <fullName evidence="6">APC family permease</fullName>
    </submittedName>
</protein>
<evidence type="ECO:0000256" key="4">
    <source>
        <dbReference type="ARBA" id="ARBA00023136"/>
    </source>
</evidence>
<accession>A0ABS7T8K0</accession>
<dbReference type="EMBL" id="JAINZW010000005">
    <property type="protein sequence ID" value="MBZ4040157.1"/>
    <property type="molecule type" value="Genomic_DNA"/>
</dbReference>
<feature type="transmembrane region" description="Helical" evidence="5">
    <location>
        <begin position="219"/>
        <end position="243"/>
    </location>
</feature>
<dbReference type="Proteomes" id="UP001430954">
    <property type="component" value="Unassembled WGS sequence"/>
</dbReference>
<evidence type="ECO:0000313" key="7">
    <source>
        <dbReference type="Proteomes" id="UP001430954"/>
    </source>
</evidence>
<dbReference type="PIRSF" id="PIRSF006060">
    <property type="entry name" value="AA_transporter"/>
    <property type="match status" value="1"/>
</dbReference>
<keyword evidence="2 5" id="KW-0812">Transmembrane</keyword>
<dbReference type="PANTHER" id="PTHR11785">
    <property type="entry name" value="AMINO ACID TRANSPORTER"/>
    <property type="match status" value="1"/>
</dbReference>
<name>A0ABS7T8K0_9GAMM</name>
<sequence length="358" mass="37655">MIPTGSIALLAFIFGDYASQILPLGAMSPALFAAGAVVVLTAINAIGLRSGKRTQNLLTALQTTGVVAIVLAGLLLEPSTVPAATATTTTQHWGLVLIFVMLAYGGWNEAAYVSAEVVAERRTLPRALVGSIVVVTLLYLLMNLAYLRVQGVEAMASSDAVAADMMRRVLGDRGAQAISAVVAVAALTSANATMLMSARTGYAFGRDTPMFALLGRWHATLHGPVNALLVQSAIALALVGLGAWTRRGFETMVEYTAPVFWLFFLLTGLALFRLRRRAPAVASPFRVPLYPLTPLLFCAMCGYLLYASLRHTGIGALLGVAVLAVGGVVLLLDGRRAVPPSAVDIHSDPMPPSPGDRT</sequence>
<keyword evidence="3 5" id="KW-1133">Transmembrane helix</keyword>
<dbReference type="Pfam" id="PF13520">
    <property type="entry name" value="AA_permease_2"/>
    <property type="match status" value="1"/>
</dbReference>
<keyword evidence="7" id="KW-1185">Reference proteome</keyword>
<evidence type="ECO:0000256" key="2">
    <source>
        <dbReference type="ARBA" id="ARBA00022692"/>
    </source>
</evidence>
<comment type="caution">
    <text evidence="6">The sequence shown here is derived from an EMBL/GenBank/DDBJ whole genome shotgun (WGS) entry which is preliminary data.</text>
</comment>
<comment type="subcellular location">
    <subcellularLocation>
        <location evidence="1">Membrane</location>
        <topology evidence="1">Multi-pass membrane protein</topology>
    </subcellularLocation>
</comment>
<dbReference type="InterPro" id="IPR002293">
    <property type="entry name" value="AA/rel_permease1"/>
</dbReference>
<evidence type="ECO:0000256" key="5">
    <source>
        <dbReference type="SAM" id="Phobius"/>
    </source>
</evidence>
<feature type="transmembrane region" description="Helical" evidence="5">
    <location>
        <begin position="255"/>
        <end position="275"/>
    </location>
</feature>
<dbReference type="InterPro" id="IPR050598">
    <property type="entry name" value="AminoAcid_Transporter"/>
</dbReference>
<feature type="transmembrane region" description="Helical" evidence="5">
    <location>
        <begin position="28"/>
        <end position="46"/>
    </location>
</feature>
<feature type="transmembrane region" description="Helical" evidence="5">
    <location>
        <begin position="127"/>
        <end position="147"/>
    </location>
</feature>
<feature type="transmembrane region" description="Helical" evidence="5">
    <location>
        <begin position="58"/>
        <end position="76"/>
    </location>
</feature>